<dbReference type="SUPFAM" id="SSF52540">
    <property type="entry name" value="P-loop containing nucleoside triphosphate hydrolases"/>
    <property type="match status" value="1"/>
</dbReference>
<evidence type="ECO:0000259" key="2">
    <source>
        <dbReference type="Pfam" id="PF25000"/>
    </source>
</evidence>
<evidence type="ECO:0000313" key="3">
    <source>
        <dbReference type="EMBL" id="KAJ5532069.1"/>
    </source>
</evidence>
<gene>
    <name evidence="3" type="ORF">N7494_008621</name>
</gene>
<evidence type="ECO:0000256" key="1">
    <source>
        <dbReference type="SAM" id="MobiDB-lite"/>
    </source>
</evidence>
<dbReference type="Pfam" id="PF13374">
    <property type="entry name" value="TPR_10"/>
    <property type="match status" value="2"/>
</dbReference>
<feature type="region of interest" description="Disordered" evidence="1">
    <location>
        <begin position="1"/>
        <end position="46"/>
    </location>
</feature>
<dbReference type="InterPro" id="IPR056681">
    <property type="entry name" value="DUF7779"/>
</dbReference>
<dbReference type="InterPro" id="IPR019734">
    <property type="entry name" value="TPR_rpt"/>
</dbReference>
<proteinExistence type="predicted"/>
<dbReference type="InterPro" id="IPR027417">
    <property type="entry name" value="P-loop_NTPase"/>
</dbReference>
<accession>A0AAD6GCJ6</accession>
<reference evidence="3 4" key="1">
    <citation type="journal article" date="2023" name="IMA Fungus">
        <title>Comparative genomic study of the Penicillium genus elucidates a diverse pangenome and 15 lateral gene transfer events.</title>
        <authorList>
            <person name="Petersen C."/>
            <person name="Sorensen T."/>
            <person name="Nielsen M.R."/>
            <person name="Sondergaard T.E."/>
            <person name="Sorensen J.L."/>
            <person name="Fitzpatrick D.A."/>
            <person name="Frisvad J.C."/>
            <person name="Nielsen K.L."/>
        </authorList>
    </citation>
    <scope>NUCLEOTIDE SEQUENCE [LARGE SCALE GENOMIC DNA]</scope>
    <source>
        <strain evidence="3 4">IBT 35679</strain>
    </source>
</reference>
<dbReference type="InterPro" id="IPR011990">
    <property type="entry name" value="TPR-like_helical_dom_sf"/>
</dbReference>
<dbReference type="PANTHER" id="PTHR46082">
    <property type="entry name" value="ATP/GTP-BINDING PROTEIN-RELATED"/>
    <property type="match status" value="1"/>
</dbReference>
<keyword evidence="3" id="KW-0378">Hydrolase</keyword>
<dbReference type="EMBL" id="JAQIZZ010000007">
    <property type="protein sequence ID" value="KAJ5532069.1"/>
    <property type="molecule type" value="Genomic_DNA"/>
</dbReference>
<keyword evidence="4" id="KW-1185">Reference proteome</keyword>
<dbReference type="Pfam" id="PF13424">
    <property type="entry name" value="TPR_12"/>
    <property type="match status" value="4"/>
</dbReference>
<name>A0AAD6GCJ6_9EURO</name>
<dbReference type="GO" id="GO:0016787">
    <property type="term" value="F:hydrolase activity"/>
    <property type="evidence" value="ECO:0007669"/>
    <property type="project" value="UniProtKB-KW"/>
</dbReference>
<feature type="domain" description="DUF7779" evidence="2">
    <location>
        <begin position="308"/>
        <end position="396"/>
    </location>
</feature>
<feature type="compositionally biased region" description="Polar residues" evidence="1">
    <location>
        <begin position="1"/>
        <end position="16"/>
    </location>
</feature>
<dbReference type="InterPro" id="IPR053137">
    <property type="entry name" value="NLR-like"/>
</dbReference>
<dbReference type="PANTHER" id="PTHR46082:SF11">
    <property type="entry name" value="AAA+ ATPASE DOMAIN-CONTAINING PROTEIN-RELATED"/>
    <property type="match status" value="1"/>
</dbReference>
<dbReference type="SMART" id="SM00028">
    <property type="entry name" value="TPR"/>
    <property type="match status" value="7"/>
</dbReference>
<dbReference type="PRINTS" id="PR00381">
    <property type="entry name" value="KINESINLIGHT"/>
</dbReference>
<evidence type="ECO:0000313" key="4">
    <source>
        <dbReference type="Proteomes" id="UP001220324"/>
    </source>
</evidence>
<dbReference type="Pfam" id="PF25000">
    <property type="entry name" value="DUF7779"/>
    <property type="match status" value="1"/>
</dbReference>
<protein>
    <submittedName>
        <fullName evidence="3">P-loop containing nucleoside triphosphate hydrolase protein</fullName>
    </submittedName>
</protein>
<comment type="caution">
    <text evidence="3">The sequence shown here is derived from an EMBL/GenBank/DDBJ whole genome shotgun (WGS) entry which is preliminary data.</text>
</comment>
<dbReference type="SUPFAM" id="SSF48452">
    <property type="entry name" value="TPR-like"/>
    <property type="match status" value="3"/>
</dbReference>
<dbReference type="AlphaFoldDB" id="A0AAD6GCJ6"/>
<dbReference type="Gene3D" id="3.40.50.300">
    <property type="entry name" value="P-loop containing nucleotide triphosphate hydrolases"/>
    <property type="match status" value="1"/>
</dbReference>
<dbReference type="Gene3D" id="1.25.40.10">
    <property type="entry name" value="Tetratricopeptide repeat domain"/>
    <property type="match status" value="3"/>
</dbReference>
<sequence>MASVSFGGTNSGNQVGINHGTIHMPPERERPETPPAPLSTVPFRRDPDYVDRGTLLDQICEKGTTPSARIALVGLGGVGKSQLAIELSYRIREQSPKTWVFWIHAGSAARFEQNCGDIADRVKIPGRKDPSANIFKLIHDWLSCERNGQWVLVLDNVDDSRFLHEAPLSGRPLLEYIPVTHNGSMIITSRSRGAVSSIVEDADIIPIEPMDSSHATMLFEKKLGAQAEKESIIQLVTTLDCIPLAIVQAAAYIKQRMPRLSVPQYLKEFQKSDGKKTSLLNHNGGQLRRDRDAKNSILITWQLSFDHIQQSQPAAAGLLSLMSFFDRQGIPAALIQRHLAEGSDDNGDSGTDSSINDEFEDNLRVLRDYSMISISVDGATFEMHRLVQLAMRKWLEAHGQVQQWKQQFIEILWCEFPYGKFENWAVCQPLFSHIQSAVMQSPDDEGILPKWADLLNRAASFALTKGNVRESEALAVLAMHIRTKLFGSQHKHTIDSLEMAGRAYILSGKWEDAKTLQLEVIRYRKQVLGTEHPETLDSISNLASTYWNQGRWKEAEELNVQVTETSKQEAEELSVQVIEARRQVLGPEHPDTLMSMSNLAHTYQYQGRWKEAEELSVQVIEARRQVLGPEHPDTLVSISNLASTYQYQGRWKEAEELNVQVIEARNQVLGPEHPDTLISISNLASTYQHQGRWKEAEELNVQVMEAHKRLLGPEHPDTLISMSNLASTYQHQGRWKEAEELNLQVIEARNQVLGPEHPNTLISMGDLASTYHHQGRWKEAEELNLRVMEVRKQVLGPEHPNTLISMGDLASTYHHQGRWKEAEELNLRVMEVRKQVLGPEHPDTLASMSNLAHTWRSSGRLKAALQLMTECVRLRSLKLGPDHWLTLNSTSILNDWRIESVDDSSSALSLEPQTGIREVERTHTIFMETSELSPETR</sequence>
<organism evidence="3 4">
    <name type="scientific">Penicillium frequentans</name>
    <dbReference type="NCBI Taxonomy" id="3151616"/>
    <lineage>
        <taxon>Eukaryota</taxon>
        <taxon>Fungi</taxon>
        <taxon>Dikarya</taxon>
        <taxon>Ascomycota</taxon>
        <taxon>Pezizomycotina</taxon>
        <taxon>Eurotiomycetes</taxon>
        <taxon>Eurotiomycetidae</taxon>
        <taxon>Eurotiales</taxon>
        <taxon>Aspergillaceae</taxon>
        <taxon>Penicillium</taxon>
    </lineage>
</organism>
<dbReference type="Proteomes" id="UP001220324">
    <property type="component" value="Unassembled WGS sequence"/>
</dbReference>